<feature type="region of interest" description="Disordered" evidence="1">
    <location>
        <begin position="1"/>
        <end position="33"/>
    </location>
</feature>
<evidence type="ECO:0000313" key="2">
    <source>
        <dbReference type="EMBL" id="QHB98938.1"/>
    </source>
</evidence>
<protein>
    <submittedName>
        <fullName evidence="2">Uncharacterized protein</fullName>
    </submittedName>
</protein>
<reference evidence="2 3" key="1">
    <citation type="journal article" date="2018" name="Int. J. Syst. Evol. Microbiol.">
        <title>Epidermidibacterium keratini gen. nov., sp. nov., a member of the family Sporichthyaceae, isolated from keratin epidermis.</title>
        <authorList>
            <person name="Lee D.G."/>
            <person name="Trujillo M.E."/>
            <person name="Kang S."/>
            <person name="Nam J.J."/>
            <person name="Kim Y.J."/>
        </authorList>
    </citation>
    <scope>NUCLEOTIDE SEQUENCE [LARGE SCALE GENOMIC DNA]</scope>
    <source>
        <strain evidence="2 3">EPI-7</strain>
    </source>
</reference>
<organism evidence="2 3">
    <name type="scientific">Epidermidibacterium keratini</name>
    <dbReference type="NCBI Taxonomy" id="1891644"/>
    <lineage>
        <taxon>Bacteria</taxon>
        <taxon>Bacillati</taxon>
        <taxon>Actinomycetota</taxon>
        <taxon>Actinomycetes</taxon>
        <taxon>Sporichthyales</taxon>
        <taxon>Sporichthyaceae</taxon>
        <taxon>Epidermidibacterium</taxon>
    </lineage>
</organism>
<dbReference type="Proteomes" id="UP000463857">
    <property type="component" value="Chromosome"/>
</dbReference>
<keyword evidence="3" id="KW-1185">Reference proteome</keyword>
<dbReference type="KEGG" id="eke:EK0264_00585"/>
<name>A0A7L4YJD1_9ACTN</name>
<dbReference type="AlphaFoldDB" id="A0A7L4YJD1"/>
<sequence>MTDQTFGEGPDDTPTSAPADADSHAGRSAHIDIPERFAEDLQQLEGIEQRPVAEHPQIFDDVHQRLRRQLDDAGS</sequence>
<feature type="compositionally biased region" description="Basic and acidic residues" evidence="1">
    <location>
        <begin position="21"/>
        <end position="33"/>
    </location>
</feature>
<accession>A0A7L4YJD1</accession>
<dbReference type="EMBL" id="CP047156">
    <property type="protein sequence ID" value="QHB98938.1"/>
    <property type="molecule type" value="Genomic_DNA"/>
</dbReference>
<evidence type="ECO:0000313" key="3">
    <source>
        <dbReference type="Proteomes" id="UP000463857"/>
    </source>
</evidence>
<dbReference type="RefSeq" id="WP_159541928.1">
    <property type="nucleotide sequence ID" value="NZ_CP047156.1"/>
</dbReference>
<proteinExistence type="predicted"/>
<dbReference type="OrthoDB" id="4829209at2"/>
<evidence type="ECO:0000256" key="1">
    <source>
        <dbReference type="SAM" id="MobiDB-lite"/>
    </source>
</evidence>
<dbReference type="InParanoid" id="A0A7L4YJD1"/>
<gene>
    <name evidence="2" type="ORF">EK0264_00585</name>
</gene>